<proteinExistence type="predicted"/>
<sequence length="140" mass="15883">MTAAEYDYDIKTMYKGNPKGRKLIGRGVADFCGTEVLDPNTIYLIYAKTDDEGDFLRIVSYKEITDVTYEDIERMKKYYDCSCKISINNFVLPGAPRRPSSGLSDPPLNGCEVPFNYCRRSAYCKNIEGKCTWGNHGECN</sequence>
<dbReference type="InterPro" id="IPR008993">
    <property type="entry name" value="TIMP-like_OB-fold"/>
</dbReference>
<gene>
    <name evidence="1" type="ORF">CGI_10002353</name>
</gene>
<organism evidence="1">
    <name type="scientific">Magallana gigas</name>
    <name type="common">Pacific oyster</name>
    <name type="synonym">Crassostrea gigas</name>
    <dbReference type="NCBI Taxonomy" id="29159"/>
    <lineage>
        <taxon>Eukaryota</taxon>
        <taxon>Metazoa</taxon>
        <taxon>Spiralia</taxon>
        <taxon>Lophotrochozoa</taxon>
        <taxon>Mollusca</taxon>
        <taxon>Bivalvia</taxon>
        <taxon>Autobranchia</taxon>
        <taxon>Pteriomorphia</taxon>
        <taxon>Ostreida</taxon>
        <taxon>Ostreoidea</taxon>
        <taxon>Ostreidae</taxon>
        <taxon>Magallana</taxon>
    </lineage>
</organism>
<accession>K1PEF2</accession>
<name>K1PEF2_MAGGI</name>
<evidence type="ECO:0008006" key="2">
    <source>
        <dbReference type="Google" id="ProtNLM"/>
    </source>
</evidence>
<dbReference type="InParanoid" id="K1PEF2"/>
<protein>
    <recommendedName>
        <fullName evidence="2">NTR domain-containing protein</fullName>
    </recommendedName>
</protein>
<reference evidence="1" key="1">
    <citation type="journal article" date="2012" name="Nature">
        <title>The oyster genome reveals stress adaptation and complexity of shell formation.</title>
        <authorList>
            <person name="Zhang G."/>
            <person name="Fang X."/>
            <person name="Guo X."/>
            <person name="Li L."/>
            <person name="Luo R."/>
            <person name="Xu F."/>
            <person name="Yang P."/>
            <person name="Zhang L."/>
            <person name="Wang X."/>
            <person name="Qi H."/>
            <person name="Xiong Z."/>
            <person name="Que H."/>
            <person name="Xie Y."/>
            <person name="Holland P.W."/>
            <person name="Paps J."/>
            <person name="Zhu Y."/>
            <person name="Wu F."/>
            <person name="Chen Y."/>
            <person name="Wang J."/>
            <person name="Peng C."/>
            <person name="Meng J."/>
            <person name="Yang L."/>
            <person name="Liu J."/>
            <person name="Wen B."/>
            <person name="Zhang N."/>
            <person name="Huang Z."/>
            <person name="Zhu Q."/>
            <person name="Feng Y."/>
            <person name="Mount A."/>
            <person name="Hedgecock D."/>
            <person name="Xu Z."/>
            <person name="Liu Y."/>
            <person name="Domazet-Loso T."/>
            <person name="Du Y."/>
            <person name="Sun X."/>
            <person name="Zhang S."/>
            <person name="Liu B."/>
            <person name="Cheng P."/>
            <person name="Jiang X."/>
            <person name="Li J."/>
            <person name="Fan D."/>
            <person name="Wang W."/>
            <person name="Fu W."/>
            <person name="Wang T."/>
            <person name="Wang B."/>
            <person name="Zhang J."/>
            <person name="Peng Z."/>
            <person name="Li Y."/>
            <person name="Li N."/>
            <person name="Wang J."/>
            <person name="Chen M."/>
            <person name="He Y."/>
            <person name="Tan F."/>
            <person name="Song X."/>
            <person name="Zheng Q."/>
            <person name="Huang R."/>
            <person name="Yang H."/>
            <person name="Du X."/>
            <person name="Chen L."/>
            <person name="Yang M."/>
            <person name="Gaffney P.M."/>
            <person name="Wang S."/>
            <person name="Luo L."/>
            <person name="She Z."/>
            <person name="Ming Y."/>
            <person name="Huang W."/>
            <person name="Zhang S."/>
            <person name="Huang B."/>
            <person name="Zhang Y."/>
            <person name="Qu T."/>
            <person name="Ni P."/>
            <person name="Miao G."/>
            <person name="Wang J."/>
            <person name="Wang Q."/>
            <person name="Steinberg C.E."/>
            <person name="Wang H."/>
            <person name="Li N."/>
            <person name="Qian L."/>
            <person name="Zhang G."/>
            <person name="Li Y."/>
            <person name="Yang H."/>
            <person name="Liu X."/>
            <person name="Wang J."/>
            <person name="Yin Y."/>
            <person name="Wang J."/>
        </authorList>
    </citation>
    <scope>NUCLEOTIDE SEQUENCE [LARGE SCALE GENOMIC DNA]</scope>
    <source>
        <strain evidence="1">05x7-T-G4-1.051#20</strain>
    </source>
</reference>
<dbReference type="EMBL" id="JH823199">
    <property type="protein sequence ID" value="EKC17169.1"/>
    <property type="molecule type" value="Genomic_DNA"/>
</dbReference>
<evidence type="ECO:0000313" key="1">
    <source>
        <dbReference type="EMBL" id="EKC17169.1"/>
    </source>
</evidence>
<dbReference type="AlphaFoldDB" id="K1PEF2"/>
<dbReference type="SUPFAM" id="SSF50242">
    <property type="entry name" value="TIMP-like"/>
    <property type="match status" value="1"/>
</dbReference>
<dbReference type="HOGENOM" id="CLU_1837011_0_0_1"/>